<feature type="region of interest" description="Disordered" evidence="1">
    <location>
        <begin position="1"/>
        <end position="73"/>
    </location>
</feature>
<dbReference type="EMBL" id="JAGINU010000001">
    <property type="protein sequence ID" value="MBP2366169.1"/>
    <property type="molecule type" value="Genomic_DNA"/>
</dbReference>
<evidence type="ECO:0000256" key="1">
    <source>
        <dbReference type="SAM" id="MobiDB-lite"/>
    </source>
</evidence>
<gene>
    <name evidence="2" type="ORF">JOF36_001865</name>
</gene>
<dbReference type="RefSeq" id="WP_210026177.1">
    <property type="nucleotide sequence ID" value="NZ_JAGINU010000001.1"/>
</dbReference>
<feature type="compositionally biased region" description="Basic and acidic residues" evidence="1">
    <location>
        <begin position="64"/>
        <end position="73"/>
    </location>
</feature>
<evidence type="ECO:0000313" key="2">
    <source>
        <dbReference type="EMBL" id="MBP2366169.1"/>
    </source>
</evidence>
<reference evidence="2 3" key="1">
    <citation type="submission" date="2021-03" db="EMBL/GenBank/DDBJ databases">
        <title>Sequencing the genomes of 1000 actinobacteria strains.</title>
        <authorList>
            <person name="Klenk H.-P."/>
        </authorList>
    </citation>
    <scope>NUCLEOTIDE SEQUENCE [LARGE SCALE GENOMIC DNA]</scope>
    <source>
        <strain evidence="2 3">DSM 45256</strain>
    </source>
</reference>
<keyword evidence="3" id="KW-1185">Reference proteome</keyword>
<name>A0ABS4VQH0_9PSEU</name>
<organism evidence="2 3">
    <name type="scientific">Pseudonocardia parietis</name>
    <dbReference type="NCBI Taxonomy" id="570936"/>
    <lineage>
        <taxon>Bacteria</taxon>
        <taxon>Bacillati</taxon>
        <taxon>Actinomycetota</taxon>
        <taxon>Actinomycetes</taxon>
        <taxon>Pseudonocardiales</taxon>
        <taxon>Pseudonocardiaceae</taxon>
        <taxon>Pseudonocardia</taxon>
    </lineage>
</organism>
<sequence>MNRRWEDPADPADGPLRTSARPRPERCRSPEPTVWGRFGHAPEETRETCSPARSGPPAPPTVRALDRDRVLES</sequence>
<protein>
    <submittedName>
        <fullName evidence="2">Uncharacterized protein</fullName>
    </submittedName>
</protein>
<accession>A0ABS4VQH0</accession>
<proteinExistence type="predicted"/>
<dbReference type="Proteomes" id="UP001519295">
    <property type="component" value="Unassembled WGS sequence"/>
</dbReference>
<comment type="caution">
    <text evidence="2">The sequence shown here is derived from an EMBL/GenBank/DDBJ whole genome shotgun (WGS) entry which is preliminary data.</text>
</comment>
<evidence type="ECO:0000313" key="3">
    <source>
        <dbReference type="Proteomes" id="UP001519295"/>
    </source>
</evidence>